<sequence length="406" mass="41934">MQQFATIRSPREVLFGPGQRHALAAVAKRLGTRALVITDARLAADLMFQAMVADLQDAGLEVRVDASTLPDVPVASAIAAAEAQRSFAADLAIGIGGGSCLDMAKCVALLLTHGGRPQDYFGELLVPGPILPLIAVPTTAGTGSEVTPVAVLSDSERTLKVGISSPHLIPVTAICDLELTMTCPPALTAIAGADALTHAIEAFTAIRRPLTPSVTQERVFVGKNLTSDHFALRAITLLSEGLEAACTDGTNAEARGKVMLGATLAGLAFGVAGTAAAHAIQYPIGALTHTAHGTGVACLMPYVMAWNAPAIQPELAEIAVAMGLGHADQVIPTLSGLFRRIGIPATLQDLGLAADRIDWVADQSLGIARLMQNNPRPISPADMRHLLHAAFTGDLAFAQTAASSPA</sequence>
<evidence type="ECO:0000259" key="5">
    <source>
        <dbReference type="Pfam" id="PF00465"/>
    </source>
</evidence>
<dbReference type="PANTHER" id="PTHR11496">
    <property type="entry name" value="ALCOHOL DEHYDROGENASE"/>
    <property type="match status" value="1"/>
</dbReference>
<evidence type="ECO:0000313" key="7">
    <source>
        <dbReference type="EMBL" id="AZL58162.1"/>
    </source>
</evidence>
<dbReference type="AlphaFoldDB" id="A0A3S8U3G9"/>
<protein>
    <submittedName>
        <fullName evidence="7">Iron-containing alcohol dehydrogenase</fullName>
    </submittedName>
</protein>
<dbReference type="SUPFAM" id="SSF56796">
    <property type="entry name" value="Dehydroquinate synthase-like"/>
    <property type="match status" value="1"/>
</dbReference>
<dbReference type="KEGG" id="taw:EI545_04495"/>
<dbReference type="CDD" id="cd08191">
    <property type="entry name" value="Fe-ADH-like"/>
    <property type="match status" value="1"/>
</dbReference>
<gene>
    <name evidence="7" type="ORF">EI545_04495</name>
</gene>
<dbReference type="InterPro" id="IPR056798">
    <property type="entry name" value="ADH_Fe_C"/>
</dbReference>
<accession>A0A3S8U3G9</accession>
<evidence type="ECO:0000256" key="1">
    <source>
        <dbReference type="ARBA" id="ARBA00001962"/>
    </source>
</evidence>
<dbReference type="InterPro" id="IPR001670">
    <property type="entry name" value="ADH_Fe/GldA"/>
</dbReference>
<feature type="domain" description="Alcohol dehydrogenase iron-type/glycerol dehydrogenase GldA" evidence="5">
    <location>
        <begin position="10"/>
        <end position="176"/>
    </location>
</feature>
<dbReference type="GO" id="GO:0046872">
    <property type="term" value="F:metal ion binding"/>
    <property type="evidence" value="ECO:0007669"/>
    <property type="project" value="InterPro"/>
</dbReference>
<evidence type="ECO:0000256" key="2">
    <source>
        <dbReference type="ARBA" id="ARBA00007358"/>
    </source>
</evidence>
<feature type="domain" description="Fe-containing alcohol dehydrogenase-like C-terminal" evidence="6">
    <location>
        <begin position="188"/>
        <end position="391"/>
    </location>
</feature>
<dbReference type="GO" id="GO:0004022">
    <property type="term" value="F:alcohol dehydrogenase (NAD+) activity"/>
    <property type="evidence" value="ECO:0007669"/>
    <property type="project" value="UniProtKB-EC"/>
</dbReference>
<dbReference type="Proteomes" id="UP000282002">
    <property type="component" value="Chromosome"/>
</dbReference>
<evidence type="ECO:0000259" key="6">
    <source>
        <dbReference type="Pfam" id="PF25137"/>
    </source>
</evidence>
<dbReference type="Gene3D" id="1.20.1090.10">
    <property type="entry name" value="Dehydroquinate synthase-like - alpha domain"/>
    <property type="match status" value="1"/>
</dbReference>
<evidence type="ECO:0000256" key="3">
    <source>
        <dbReference type="ARBA" id="ARBA00023002"/>
    </source>
</evidence>
<comment type="similarity">
    <text evidence="2">Belongs to the iron-containing alcohol dehydrogenase family.</text>
</comment>
<comment type="cofactor">
    <cofactor evidence="1">
        <name>Fe cation</name>
        <dbReference type="ChEBI" id="CHEBI:24875"/>
    </cofactor>
</comment>
<dbReference type="EMBL" id="CP034328">
    <property type="protein sequence ID" value="AZL58162.1"/>
    <property type="molecule type" value="Genomic_DNA"/>
</dbReference>
<proteinExistence type="inferred from homology"/>
<dbReference type="Pfam" id="PF25137">
    <property type="entry name" value="ADH_Fe_C"/>
    <property type="match status" value="1"/>
</dbReference>
<dbReference type="InterPro" id="IPR039697">
    <property type="entry name" value="Alcohol_dehydrogenase_Fe"/>
</dbReference>
<dbReference type="PANTHER" id="PTHR11496:SF102">
    <property type="entry name" value="ALCOHOL DEHYDROGENASE 4"/>
    <property type="match status" value="1"/>
</dbReference>
<evidence type="ECO:0000313" key="8">
    <source>
        <dbReference type="Proteomes" id="UP000282002"/>
    </source>
</evidence>
<keyword evidence="3" id="KW-0560">Oxidoreductase</keyword>
<dbReference type="Gene3D" id="3.40.50.1970">
    <property type="match status" value="1"/>
</dbReference>
<reference evidence="7 8" key="1">
    <citation type="submission" date="2018-12" db="EMBL/GenBank/DDBJ databases">
        <title>Complete genome sequencing of Tabrizicola sp. K13M18.</title>
        <authorList>
            <person name="Bae J.-W."/>
        </authorList>
    </citation>
    <scope>NUCLEOTIDE SEQUENCE [LARGE SCALE GENOMIC DNA]</scope>
    <source>
        <strain evidence="7 8">K13M18</strain>
    </source>
</reference>
<dbReference type="FunFam" id="3.40.50.1970:FF:000003">
    <property type="entry name" value="Alcohol dehydrogenase, iron-containing"/>
    <property type="match status" value="1"/>
</dbReference>
<name>A0A3S8U3G9_9RHOB</name>
<dbReference type="Pfam" id="PF00465">
    <property type="entry name" value="Fe-ADH"/>
    <property type="match status" value="1"/>
</dbReference>
<organism evidence="7 8">
    <name type="scientific">Tabrizicola piscis</name>
    <dbReference type="NCBI Taxonomy" id="2494374"/>
    <lineage>
        <taxon>Bacteria</taxon>
        <taxon>Pseudomonadati</taxon>
        <taxon>Pseudomonadota</taxon>
        <taxon>Alphaproteobacteria</taxon>
        <taxon>Rhodobacterales</taxon>
        <taxon>Paracoccaceae</taxon>
        <taxon>Tabrizicola</taxon>
    </lineage>
</organism>
<keyword evidence="8" id="KW-1185">Reference proteome</keyword>
<comment type="catalytic activity">
    <reaction evidence="4">
        <text>a primary alcohol + NAD(+) = an aldehyde + NADH + H(+)</text>
        <dbReference type="Rhea" id="RHEA:10736"/>
        <dbReference type="ChEBI" id="CHEBI:15378"/>
        <dbReference type="ChEBI" id="CHEBI:15734"/>
        <dbReference type="ChEBI" id="CHEBI:17478"/>
        <dbReference type="ChEBI" id="CHEBI:57540"/>
        <dbReference type="ChEBI" id="CHEBI:57945"/>
        <dbReference type="EC" id="1.1.1.1"/>
    </reaction>
</comment>
<dbReference type="OrthoDB" id="9815791at2"/>
<dbReference type="RefSeq" id="WP_125324363.1">
    <property type="nucleotide sequence ID" value="NZ_CP034328.1"/>
</dbReference>
<evidence type="ECO:0000256" key="4">
    <source>
        <dbReference type="ARBA" id="ARBA00049243"/>
    </source>
</evidence>